<sequence length="414" mass="43284">MDGVSHTQTNPLFDMSLSRTDLYSFQPEDLKPAKPRRHWCIKVNVVFLILQNALIAFLLYKVFTLESSLSNPGVERLRAEQVFLDEEHGEGNLQTSMHNKSQETKTLRSYLLSIQNQLNGVCGEEGVLDRLRMNQNFLNTSIHNLEDKVTTIRITPGPPGSPGVAGPPGHPGPPGDRGLKGDSGVAGPKGDKGEPGDAGVAGKNGTSGPPGPPGIKGLMGPSGNQGPPGNQGMNVKGEKGDPGLPGPHGEKGARGDPGQKGLMGPSGNQGPPGNQGMNVKGEKGDPGLPGPHGEKGARGDPGQKGEIGPSGLLGAAVNVRLVPGKYRGRVEVRYNGVWGTVCDDSFDTVDAKVICKMLGFQSAIASFTASPGTGKIWLDDLRCLGTEEDIFDCPHGGAGVTNCQHVEDAGVHCI</sequence>
<dbReference type="InterPro" id="IPR008160">
    <property type="entry name" value="Collagen"/>
</dbReference>
<evidence type="ECO:0000259" key="6">
    <source>
        <dbReference type="PROSITE" id="PS50287"/>
    </source>
</evidence>
<keyword evidence="5" id="KW-1133">Transmembrane helix</keyword>
<feature type="transmembrane region" description="Helical" evidence="5">
    <location>
        <begin position="39"/>
        <end position="60"/>
    </location>
</feature>
<feature type="region of interest" description="Disordered" evidence="4">
    <location>
        <begin position="152"/>
        <end position="311"/>
    </location>
</feature>
<dbReference type="AlphaFoldDB" id="A0AAV6PTS8"/>
<dbReference type="PANTHER" id="PTHR48071">
    <property type="entry name" value="SRCR DOMAIN-CONTAINING PROTEIN"/>
    <property type="match status" value="1"/>
</dbReference>
<dbReference type="GO" id="GO:0016020">
    <property type="term" value="C:membrane"/>
    <property type="evidence" value="ECO:0007669"/>
    <property type="project" value="InterPro"/>
</dbReference>
<accession>A0AAV6PTS8</accession>
<keyword evidence="1 3" id="KW-1015">Disulfide bond</keyword>
<gene>
    <name evidence="7" type="ORF">JOB18_046614</name>
</gene>
<keyword evidence="5" id="KW-0812">Transmembrane</keyword>
<comment type="caution">
    <text evidence="7">The sequence shown here is derived from an EMBL/GenBank/DDBJ whole genome shotgun (WGS) entry which is preliminary data.</text>
</comment>
<evidence type="ECO:0000256" key="4">
    <source>
        <dbReference type="SAM" id="MobiDB-lite"/>
    </source>
</evidence>
<dbReference type="PANTHER" id="PTHR48071:SF18">
    <property type="entry name" value="DELETED IN MALIGNANT BRAIN TUMORS 1 PROTEIN-RELATED"/>
    <property type="match status" value="1"/>
</dbReference>
<dbReference type="Pfam" id="PF01391">
    <property type="entry name" value="Collagen"/>
    <property type="match status" value="2"/>
</dbReference>
<feature type="compositionally biased region" description="Low complexity" evidence="4">
    <location>
        <begin position="219"/>
        <end position="234"/>
    </location>
</feature>
<evidence type="ECO:0000256" key="1">
    <source>
        <dbReference type="ARBA" id="ARBA00023157"/>
    </source>
</evidence>
<evidence type="ECO:0000256" key="5">
    <source>
        <dbReference type="SAM" id="Phobius"/>
    </source>
</evidence>
<feature type="compositionally biased region" description="Low complexity" evidence="4">
    <location>
        <begin position="263"/>
        <end position="278"/>
    </location>
</feature>
<proteinExistence type="predicted"/>
<keyword evidence="5" id="KW-0472">Membrane</keyword>
<keyword evidence="8" id="KW-1185">Reference proteome</keyword>
<feature type="disulfide bond" evidence="3">
    <location>
        <begin position="383"/>
        <end position="393"/>
    </location>
</feature>
<dbReference type="FunFam" id="3.10.250.10:FF:000011">
    <property type="entry name" value="Scavenger receptor class A member 5"/>
    <property type="match status" value="1"/>
</dbReference>
<dbReference type="InterPro" id="IPR001190">
    <property type="entry name" value="SRCR"/>
</dbReference>
<comment type="caution">
    <text evidence="3">Lacks conserved residue(s) required for the propagation of feature annotation.</text>
</comment>
<dbReference type="SMART" id="SM00202">
    <property type="entry name" value="SR"/>
    <property type="match status" value="1"/>
</dbReference>
<dbReference type="Pfam" id="PF00530">
    <property type="entry name" value="SRCR"/>
    <property type="match status" value="1"/>
</dbReference>
<dbReference type="PROSITE" id="PS50287">
    <property type="entry name" value="SRCR_2"/>
    <property type="match status" value="1"/>
</dbReference>
<evidence type="ECO:0000313" key="7">
    <source>
        <dbReference type="EMBL" id="KAG7476137.1"/>
    </source>
</evidence>
<dbReference type="Proteomes" id="UP000693946">
    <property type="component" value="Linkage Group LG9"/>
</dbReference>
<dbReference type="EMBL" id="JAGKHQ010000021">
    <property type="protein sequence ID" value="KAG7476137.1"/>
    <property type="molecule type" value="Genomic_DNA"/>
</dbReference>
<evidence type="ECO:0000256" key="2">
    <source>
        <dbReference type="ARBA" id="ARBA00023180"/>
    </source>
</evidence>
<feature type="domain" description="SRCR" evidence="6">
    <location>
        <begin position="319"/>
        <end position="414"/>
    </location>
</feature>
<evidence type="ECO:0000256" key="3">
    <source>
        <dbReference type="PROSITE-ProRule" id="PRU00196"/>
    </source>
</evidence>
<evidence type="ECO:0000313" key="8">
    <source>
        <dbReference type="Proteomes" id="UP000693946"/>
    </source>
</evidence>
<reference evidence="7 8" key="1">
    <citation type="journal article" date="2021" name="Sci. Rep.">
        <title>Chromosome anchoring in Senegalese sole (Solea senegalensis) reveals sex-associated markers and genome rearrangements in flatfish.</title>
        <authorList>
            <person name="Guerrero-Cozar I."/>
            <person name="Gomez-Garrido J."/>
            <person name="Berbel C."/>
            <person name="Martinez-Blanch J.F."/>
            <person name="Alioto T."/>
            <person name="Claros M.G."/>
            <person name="Gagnaire P.A."/>
            <person name="Manchado M."/>
        </authorList>
    </citation>
    <scope>NUCLEOTIDE SEQUENCE [LARGE SCALE GENOMIC DNA]</scope>
    <source>
        <strain evidence="7">Sse05_10M</strain>
    </source>
</reference>
<name>A0AAV6PTS8_SOLSE</name>
<feature type="compositionally biased region" description="Basic and acidic residues" evidence="4">
    <location>
        <begin position="292"/>
        <end position="303"/>
    </location>
</feature>
<dbReference type="PROSITE" id="PS00420">
    <property type="entry name" value="SRCR_1"/>
    <property type="match status" value="1"/>
</dbReference>
<keyword evidence="2" id="KW-0325">Glycoprotein</keyword>
<protein>
    <submittedName>
        <fullName evidence="7">Macrophage receptor MARCO</fullName>
    </submittedName>
</protein>
<keyword evidence="7" id="KW-0675">Receptor</keyword>
<organism evidence="7 8">
    <name type="scientific">Solea senegalensis</name>
    <name type="common">Senegalese sole</name>
    <dbReference type="NCBI Taxonomy" id="28829"/>
    <lineage>
        <taxon>Eukaryota</taxon>
        <taxon>Metazoa</taxon>
        <taxon>Chordata</taxon>
        <taxon>Craniata</taxon>
        <taxon>Vertebrata</taxon>
        <taxon>Euteleostomi</taxon>
        <taxon>Actinopterygii</taxon>
        <taxon>Neopterygii</taxon>
        <taxon>Teleostei</taxon>
        <taxon>Neoteleostei</taxon>
        <taxon>Acanthomorphata</taxon>
        <taxon>Carangaria</taxon>
        <taxon>Pleuronectiformes</taxon>
        <taxon>Pleuronectoidei</taxon>
        <taxon>Soleidae</taxon>
        <taxon>Solea</taxon>
    </lineage>
</organism>